<reference evidence="3" key="1">
    <citation type="journal article" date="2019" name="Int. J. Syst. Evol. Microbiol.">
        <title>The Global Catalogue of Microorganisms (GCM) 10K type strain sequencing project: providing services to taxonomists for standard genome sequencing and annotation.</title>
        <authorList>
            <consortium name="The Broad Institute Genomics Platform"/>
            <consortium name="The Broad Institute Genome Sequencing Center for Infectious Disease"/>
            <person name="Wu L."/>
            <person name="Ma J."/>
        </authorList>
    </citation>
    <scope>NUCLEOTIDE SEQUENCE [LARGE SCALE GENOMIC DNA]</scope>
    <source>
        <strain evidence="3">KCTC 42087</strain>
    </source>
</reference>
<keyword evidence="3" id="KW-1185">Reference proteome</keyword>
<comment type="caution">
    <text evidence="2">The sequence shown here is derived from an EMBL/GenBank/DDBJ whole genome shotgun (WGS) entry which is preliminary data.</text>
</comment>
<sequence>MVMLLDGDGDAGEHASDSGAAGWSDGFVLENGQHDEYPDEATVPLEEAFRIVGHILTVGSPPPDADWAVDR</sequence>
<accession>A0ABW0ZNU0</accession>
<dbReference type="RefSeq" id="WP_378280552.1">
    <property type="nucleotide sequence ID" value="NZ_JBHSON010000005.1"/>
</dbReference>
<evidence type="ECO:0000313" key="3">
    <source>
        <dbReference type="Proteomes" id="UP001596074"/>
    </source>
</evidence>
<protein>
    <submittedName>
        <fullName evidence="2">Uncharacterized protein</fullName>
    </submittedName>
</protein>
<dbReference type="Proteomes" id="UP001596074">
    <property type="component" value="Unassembled WGS sequence"/>
</dbReference>
<name>A0ABW0ZNU0_9ACTN</name>
<organism evidence="2 3">
    <name type="scientific">Actinomadura rugatobispora</name>
    <dbReference type="NCBI Taxonomy" id="1994"/>
    <lineage>
        <taxon>Bacteria</taxon>
        <taxon>Bacillati</taxon>
        <taxon>Actinomycetota</taxon>
        <taxon>Actinomycetes</taxon>
        <taxon>Streptosporangiales</taxon>
        <taxon>Thermomonosporaceae</taxon>
        <taxon>Actinomadura</taxon>
    </lineage>
</organism>
<dbReference type="EMBL" id="JBHSON010000005">
    <property type="protein sequence ID" value="MFC5744949.1"/>
    <property type="molecule type" value="Genomic_DNA"/>
</dbReference>
<evidence type="ECO:0000313" key="2">
    <source>
        <dbReference type="EMBL" id="MFC5744949.1"/>
    </source>
</evidence>
<gene>
    <name evidence="2" type="ORF">ACFPZN_04905</name>
</gene>
<feature type="region of interest" description="Disordered" evidence="1">
    <location>
        <begin position="1"/>
        <end position="34"/>
    </location>
</feature>
<evidence type="ECO:0000256" key="1">
    <source>
        <dbReference type="SAM" id="MobiDB-lite"/>
    </source>
</evidence>
<proteinExistence type="predicted"/>